<organism evidence="11 12">
    <name type="scientific">Rubus argutus</name>
    <name type="common">Southern blackberry</name>
    <dbReference type="NCBI Taxonomy" id="59490"/>
    <lineage>
        <taxon>Eukaryota</taxon>
        <taxon>Viridiplantae</taxon>
        <taxon>Streptophyta</taxon>
        <taxon>Embryophyta</taxon>
        <taxon>Tracheophyta</taxon>
        <taxon>Spermatophyta</taxon>
        <taxon>Magnoliopsida</taxon>
        <taxon>eudicotyledons</taxon>
        <taxon>Gunneridae</taxon>
        <taxon>Pentapetalae</taxon>
        <taxon>rosids</taxon>
        <taxon>fabids</taxon>
        <taxon>Rosales</taxon>
        <taxon>Rosaceae</taxon>
        <taxon>Rosoideae</taxon>
        <taxon>Rosoideae incertae sedis</taxon>
        <taxon>Rubus</taxon>
    </lineage>
</organism>
<keyword evidence="12" id="KW-1185">Reference proteome</keyword>
<reference evidence="11 12" key="1">
    <citation type="journal article" date="2023" name="G3 (Bethesda)">
        <title>A chromosome-length genome assembly and annotation of blackberry (Rubus argutus, cv. 'Hillquist').</title>
        <authorList>
            <person name="Bruna T."/>
            <person name="Aryal R."/>
            <person name="Dudchenko O."/>
            <person name="Sargent D.J."/>
            <person name="Mead D."/>
            <person name="Buti M."/>
            <person name="Cavallini A."/>
            <person name="Hytonen T."/>
            <person name="Andres J."/>
            <person name="Pham M."/>
            <person name="Weisz D."/>
            <person name="Mascagni F."/>
            <person name="Usai G."/>
            <person name="Natali L."/>
            <person name="Bassil N."/>
            <person name="Fernandez G.E."/>
            <person name="Lomsadze A."/>
            <person name="Armour M."/>
            <person name="Olukolu B."/>
            <person name="Poorten T."/>
            <person name="Britton C."/>
            <person name="Davik J."/>
            <person name="Ashrafi H."/>
            <person name="Aiden E.L."/>
            <person name="Borodovsky M."/>
            <person name="Worthington M."/>
        </authorList>
    </citation>
    <scope>NUCLEOTIDE SEQUENCE [LARGE SCALE GENOMIC DNA]</scope>
    <source>
        <strain evidence="11">PI 553951</strain>
    </source>
</reference>
<dbReference type="GO" id="GO:0005506">
    <property type="term" value="F:iron ion binding"/>
    <property type="evidence" value="ECO:0007669"/>
    <property type="project" value="InterPro"/>
</dbReference>
<proteinExistence type="inferred from homology"/>
<keyword evidence="5 9" id="KW-0560">Oxidoreductase</keyword>
<comment type="caution">
    <text evidence="11">The sequence shown here is derived from an EMBL/GenBank/DDBJ whole genome shotgun (WGS) entry which is preliminary data.</text>
</comment>
<evidence type="ECO:0000256" key="6">
    <source>
        <dbReference type="ARBA" id="ARBA00023004"/>
    </source>
</evidence>
<sequence length="510" mass="58752">MDFLYTYCLPPIAISLAVILLAVILLQQKNKRYPPVAGTILHQLIYAPKLHHYMTELACKYKTYRMVDLFKFAIYTADPANVEYMLKTNFANYGKGLFLHNILSDALGDGIFAVDGDKWRHQRKAASSQFSTNAVRDFSSEIFKTNAVKLVGIIYEAVNRDESIEIQDLFMKASLDSIVKILLGIDLGTMCGTNNEESIRFSNAFDDANEATLYRIADIFWKMKRFLNIGREAVMRSNLKVVDHFIYKLIKSKIEIVHNSKNELSLNKRDFISRLLKLTRETDPKYLRDMVLSFIVAGKDTTATALSWFLYMMCKHLHVQEKIAEEIREATNLNNTSSSRVDELAANLTEEALKKMQYLHAALTETLRLYPTVPMDARVCFSDDTWPDGYSVKKGEMVVYQPYSMGRMEFIWGDDAEEFRPERWLDENGIFQEESPFKFIAFNAGPRICLGKEYSYMQLKIFSAVLLSSYIFKLSDETQVVNYKTMVTLHIDEGLYVHASPRFEHARNLD</sequence>
<evidence type="ECO:0000256" key="5">
    <source>
        <dbReference type="ARBA" id="ARBA00023002"/>
    </source>
</evidence>
<keyword evidence="10" id="KW-0472">Membrane</keyword>
<dbReference type="SUPFAM" id="SSF48264">
    <property type="entry name" value="Cytochrome P450"/>
    <property type="match status" value="1"/>
</dbReference>
<keyword evidence="4 8" id="KW-0479">Metal-binding</keyword>
<name>A0AAW1WUP2_RUBAR</name>
<keyword evidence="6 8" id="KW-0408">Iron</keyword>
<evidence type="ECO:0000256" key="10">
    <source>
        <dbReference type="SAM" id="Phobius"/>
    </source>
</evidence>
<dbReference type="GO" id="GO:0004497">
    <property type="term" value="F:monooxygenase activity"/>
    <property type="evidence" value="ECO:0007669"/>
    <property type="project" value="UniProtKB-KW"/>
</dbReference>
<keyword evidence="10" id="KW-0812">Transmembrane</keyword>
<evidence type="ECO:0000256" key="4">
    <source>
        <dbReference type="ARBA" id="ARBA00022723"/>
    </source>
</evidence>
<evidence type="ECO:0000256" key="9">
    <source>
        <dbReference type="RuleBase" id="RU000461"/>
    </source>
</evidence>
<evidence type="ECO:0000256" key="2">
    <source>
        <dbReference type="ARBA" id="ARBA00010617"/>
    </source>
</evidence>
<protein>
    <submittedName>
        <fullName evidence="11">Uncharacterized protein</fullName>
    </submittedName>
</protein>
<keyword evidence="7 9" id="KW-0503">Monooxygenase</keyword>
<dbReference type="PRINTS" id="PR00463">
    <property type="entry name" value="EP450I"/>
</dbReference>
<dbReference type="PANTHER" id="PTHR24296">
    <property type="entry name" value="CYTOCHROME P450"/>
    <property type="match status" value="1"/>
</dbReference>
<dbReference type="EMBL" id="JBEDUW010000005">
    <property type="protein sequence ID" value="KAK9928312.1"/>
    <property type="molecule type" value="Genomic_DNA"/>
</dbReference>
<dbReference type="GO" id="GO:0016705">
    <property type="term" value="F:oxidoreductase activity, acting on paired donors, with incorporation or reduction of molecular oxygen"/>
    <property type="evidence" value="ECO:0007669"/>
    <property type="project" value="InterPro"/>
</dbReference>
<gene>
    <name evidence="11" type="ORF">M0R45_025455</name>
</gene>
<dbReference type="InterPro" id="IPR002401">
    <property type="entry name" value="Cyt_P450_E_grp-I"/>
</dbReference>
<accession>A0AAW1WUP2</accession>
<feature type="binding site" description="axial binding residue" evidence="8">
    <location>
        <position position="449"/>
    </location>
    <ligand>
        <name>heme</name>
        <dbReference type="ChEBI" id="CHEBI:30413"/>
    </ligand>
    <ligandPart>
        <name>Fe</name>
        <dbReference type="ChEBI" id="CHEBI:18248"/>
    </ligandPart>
</feature>
<evidence type="ECO:0000256" key="8">
    <source>
        <dbReference type="PIRSR" id="PIRSR602401-1"/>
    </source>
</evidence>
<dbReference type="GO" id="GO:0020037">
    <property type="term" value="F:heme binding"/>
    <property type="evidence" value="ECO:0007669"/>
    <property type="project" value="InterPro"/>
</dbReference>
<comment type="cofactor">
    <cofactor evidence="1 8">
        <name>heme</name>
        <dbReference type="ChEBI" id="CHEBI:30413"/>
    </cofactor>
</comment>
<dbReference type="InterPro" id="IPR001128">
    <property type="entry name" value="Cyt_P450"/>
</dbReference>
<evidence type="ECO:0000313" key="12">
    <source>
        <dbReference type="Proteomes" id="UP001457282"/>
    </source>
</evidence>
<dbReference type="InterPro" id="IPR036396">
    <property type="entry name" value="Cyt_P450_sf"/>
</dbReference>
<evidence type="ECO:0000313" key="11">
    <source>
        <dbReference type="EMBL" id="KAK9928312.1"/>
    </source>
</evidence>
<dbReference type="Gene3D" id="1.10.630.10">
    <property type="entry name" value="Cytochrome P450"/>
    <property type="match status" value="1"/>
</dbReference>
<dbReference type="GO" id="GO:0006629">
    <property type="term" value="P:lipid metabolic process"/>
    <property type="evidence" value="ECO:0007669"/>
    <property type="project" value="UniProtKB-ARBA"/>
</dbReference>
<dbReference type="Proteomes" id="UP001457282">
    <property type="component" value="Unassembled WGS sequence"/>
</dbReference>
<comment type="similarity">
    <text evidence="2 9">Belongs to the cytochrome P450 family.</text>
</comment>
<evidence type="ECO:0000256" key="7">
    <source>
        <dbReference type="ARBA" id="ARBA00023033"/>
    </source>
</evidence>
<dbReference type="PRINTS" id="PR00385">
    <property type="entry name" value="P450"/>
</dbReference>
<dbReference type="PROSITE" id="PS00086">
    <property type="entry name" value="CYTOCHROME_P450"/>
    <property type="match status" value="1"/>
</dbReference>
<dbReference type="InterPro" id="IPR017972">
    <property type="entry name" value="Cyt_P450_CS"/>
</dbReference>
<keyword evidence="3 8" id="KW-0349">Heme</keyword>
<dbReference type="Pfam" id="PF00067">
    <property type="entry name" value="p450"/>
    <property type="match status" value="1"/>
</dbReference>
<dbReference type="AlphaFoldDB" id="A0AAW1WUP2"/>
<keyword evidence="10" id="KW-1133">Transmembrane helix</keyword>
<evidence type="ECO:0000256" key="3">
    <source>
        <dbReference type="ARBA" id="ARBA00022617"/>
    </source>
</evidence>
<dbReference type="CDD" id="cd11064">
    <property type="entry name" value="CYP86A"/>
    <property type="match status" value="1"/>
</dbReference>
<evidence type="ECO:0000256" key="1">
    <source>
        <dbReference type="ARBA" id="ARBA00001971"/>
    </source>
</evidence>
<feature type="transmembrane region" description="Helical" evidence="10">
    <location>
        <begin position="7"/>
        <end position="26"/>
    </location>
</feature>